<reference evidence="2" key="1">
    <citation type="journal article" date="2010" name="Science">
        <title>Signatures of adaptation to obligate biotrophy in the Hyaloperonospora arabidopsidis genome.</title>
        <authorList>
            <person name="Baxter L."/>
            <person name="Tripathy S."/>
            <person name="Ishaque N."/>
            <person name="Boot N."/>
            <person name="Cabral A."/>
            <person name="Kemen E."/>
            <person name="Thines M."/>
            <person name="Ah-Fong A."/>
            <person name="Anderson R."/>
            <person name="Badejoko W."/>
            <person name="Bittner-Eddy P."/>
            <person name="Boore J.L."/>
            <person name="Chibucos M.C."/>
            <person name="Coates M."/>
            <person name="Dehal P."/>
            <person name="Delehaunty K."/>
            <person name="Dong S."/>
            <person name="Downton P."/>
            <person name="Dumas B."/>
            <person name="Fabro G."/>
            <person name="Fronick C."/>
            <person name="Fuerstenberg S.I."/>
            <person name="Fulton L."/>
            <person name="Gaulin E."/>
            <person name="Govers F."/>
            <person name="Hughes L."/>
            <person name="Humphray S."/>
            <person name="Jiang R.H."/>
            <person name="Judelson H."/>
            <person name="Kamoun S."/>
            <person name="Kyung K."/>
            <person name="Meijer H."/>
            <person name="Minx P."/>
            <person name="Morris P."/>
            <person name="Nelson J."/>
            <person name="Phuntumart V."/>
            <person name="Qutob D."/>
            <person name="Rehmany A."/>
            <person name="Rougon-Cardoso A."/>
            <person name="Ryden P."/>
            <person name="Torto-Alalibo T."/>
            <person name="Studholme D."/>
            <person name="Wang Y."/>
            <person name="Win J."/>
            <person name="Wood J."/>
            <person name="Clifton S.W."/>
            <person name="Rogers J."/>
            <person name="Van den Ackerveken G."/>
            <person name="Jones J.D."/>
            <person name="McDowell J.M."/>
            <person name="Beynon J."/>
            <person name="Tyler B.M."/>
        </authorList>
    </citation>
    <scope>NUCLEOTIDE SEQUENCE [LARGE SCALE GENOMIC DNA]</scope>
    <source>
        <strain evidence="2">Emoy2</strain>
    </source>
</reference>
<dbReference type="Proteomes" id="UP000011713">
    <property type="component" value="Unassembled WGS sequence"/>
</dbReference>
<dbReference type="AlphaFoldDB" id="M4B2U9"/>
<organism evidence="1 2">
    <name type="scientific">Hyaloperonospora arabidopsidis (strain Emoy2)</name>
    <name type="common">Downy mildew agent</name>
    <name type="synonym">Peronospora arabidopsidis</name>
    <dbReference type="NCBI Taxonomy" id="559515"/>
    <lineage>
        <taxon>Eukaryota</taxon>
        <taxon>Sar</taxon>
        <taxon>Stramenopiles</taxon>
        <taxon>Oomycota</taxon>
        <taxon>Peronosporomycetes</taxon>
        <taxon>Peronosporales</taxon>
        <taxon>Peronosporaceae</taxon>
        <taxon>Hyaloperonospora</taxon>
    </lineage>
</organism>
<dbReference type="VEuPathDB" id="FungiDB:HpaG800597"/>
<name>M4B2U9_HYAAE</name>
<sequence length="76" mass="8556">MRYYSIPSTIKPSCIDSVYSQSTMVQLAKTCVYPFYGMKRFVGLSELIQKGVAGCYDICYMQVIAKTTAVINKSKH</sequence>
<evidence type="ECO:0000313" key="1">
    <source>
        <dbReference type="EnsemblProtists" id="HpaP800597"/>
    </source>
</evidence>
<evidence type="ECO:0000313" key="2">
    <source>
        <dbReference type="Proteomes" id="UP000011713"/>
    </source>
</evidence>
<keyword evidence="2" id="KW-1185">Reference proteome</keyword>
<proteinExistence type="predicted"/>
<accession>M4B2U9</accession>
<dbReference type="EnsemblProtists" id="HpaT800597">
    <property type="protein sequence ID" value="HpaP800597"/>
    <property type="gene ID" value="HpaG800597"/>
</dbReference>
<reference evidence="1" key="2">
    <citation type="submission" date="2015-06" db="UniProtKB">
        <authorList>
            <consortium name="EnsemblProtists"/>
        </authorList>
    </citation>
    <scope>IDENTIFICATION</scope>
    <source>
        <strain evidence="1">Emoy2</strain>
    </source>
</reference>
<dbReference type="EMBL" id="JH598094">
    <property type="status" value="NOT_ANNOTATED_CDS"/>
    <property type="molecule type" value="Genomic_DNA"/>
</dbReference>
<dbReference type="InParanoid" id="M4B2U9"/>
<protein>
    <submittedName>
        <fullName evidence="1">Uncharacterized protein</fullName>
    </submittedName>
</protein>
<dbReference type="HOGENOM" id="CLU_2659823_0_0_1"/>